<proteinExistence type="predicted"/>
<dbReference type="SUPFAM" id="SSF55073">
    <property type="entry name" value="Nucleotide cyclase"/>
    <property type="match status" value="1"/>
</dbReference>
<evidence type="ECO:0008006" key="3">
    <source>
        <dbReference type="Google" id="ProtNLM"/>
    </source>
</evidence>
<gene>
    <name evidence="1" type="ORF">SAMN05421504_104681</name>
</gene>
<organism evidence="1 2">
    <name type="scientific">Amycolatopsis xylanica</name>
    <dbReference type="NCBI Taxonomy" id="589385"/>
    <lineage>
        <taxon>Bacteria</taxon>
        <taxon>Bacillati</taxon>
        <taxon>Actinomycetota</taxon>
        <taxon>Actinomycetes</taxon>
        <taxon>Pseudonocardiales</taxon>
        <taxon>Pseudonocardiaceae</taxon>
        <taxon>Amycolatopsis</taxon>
    </lineage>
</organism>
<protein>
    <recommendedName>
        <fullName evidence="3">Guanylate cyclase domain-containing protein</fullName>
    </recommendedName>
</protein>
<dbReference type="AlphaFoldDB" id="A0A1H3HI91"/>
<evidence type="ECO:0000313" key="2">
    <source>
        <dbReference type="Proteomes" id="UP000199515"/>
    </source>
</evidence>
<dbReference type="EMBL" id="FNON01000004">
    <property type="protein sequence ID" value="SDY15256.1"/>
    <property type="molecule type" value="Genomic_DNA"/>
</dbReference>
<accession>A0A1H3HI91</accession>
<dbReference type="Proteomes" id="UP000199515">
    <property type="component" value="Unassembled WGS sequence"/>
</dbReference>
<dbReference type="Gene3D" id="3.30.70.1230">
    <property type="entry name" value="Nucleotide cyclase"/>
    <property type="match status" value="1"/>
</dbReference>
<evidence type="ECO:0000313" key="1">
    <source>
        <dbReference type="EMBL" id="SDY15256.1"/>
    </source>
</evidence>
<keyword evidence="2" id="KW-1185">Reference proteome</keyword>
<dbReference type="STRING" id="589385.SAMN05421504_104681"/>
<name>A0A1H3HI91_9PSEU</name>
<dbReference type="RefSeq" id="WP_091291689.1">
    <property type="nucleotide sequence ID" value="NZ_FNON01000004.1"/>
</dbReference>
<reference evidence="1 2" key="1">
    <citation type="submission" date="2016-10" db="EMBL/GenBank/DDBJ databases">
        <authorList>
            <person name="de Groot N.N."/>
        </authorList>
    </citation>
    <scope>NUCLEOTIDE SEQUENCE [LARGE SCALE GENOMIC DNA]</scope>
    <source>
        <strain evidence="1 2">CPCC 202699</strain>
    </source>
</reference>
<dbReference type="OrthoDB" id="3482507at2"/>
<dbReference type="InterPro" id="IPR029787">
    <property type="entry name" value="Nucleotide_cyclase"/>
</dbReference>
<sequence>MNLRARQPEPRYRSILGADIEHSTGHLNTDKGVLRQVMYDLFDEALDGAGITKEHRDKPLDRGDGFFALIHATDEVPKTLMLNSVIPTVNRLLTDHGLRHPEHRFKLRIAVHAGEVHRDDNGWFGEAIDLTHRLLNAMELKRTLRRTDASLVLVASDDIYQGVIRHGYDGIDADTFEARIRVRLGGRYHRGWVHIPVLTTSS</sequence>